<evidence type="ECO:0000313" key="3">
    <source>
        <dbReference type="EMBL" id="SEF52654.1"/>
    </source>
</evidence>
<feature type="compositionally biased region" description="Gly residues" evidence="1">
    <location>
        <begin position="142"/>
        <end position="155"/>
    </location>
</feature>
<feature type="region of interest" description="Disordered" evidence="1">
    <location>
        <begin position="1"/>
        <end position="43"/>
    </location>
</feature>
<dbReference type="AlphaFoldDB" id="A0A1H5SQE0"/>
<feature type="compositionally biased region" description="Low complexity" evidence="1">
    <location>
        <begin position="321"/>
        <end position="338"/>
    </location>
</feature>
<gene>
    <name evidence="3" type="ORF">SAMN04488115_101369</name>
</gene>
<name>A0A1H5SQE0_9HYPH</name>
<feature type="compositionally biased region" description="Acidic residues" evidence="1">
    <location>
        <begin position="109"/>
        <end position="122"/>
    </location>
</feature>
<evidence type="ECO:0000259" key="2">
    <source>
        <dbReference type="Pfam" id="PF13763"/>
    </source>
</evidence>
<feature type="domain" description="DUF4167" evidence="2">
    <location>
        <begin position="10"/>
        <end position="92"/>
    </location>
</feature>
<dbReference type="InterPro" id="IPR025430">
    <property type="entry name" value="DUF4167"/>
</dbReference>
<reference evidence="3 4" key="1">
    <citation type="submission" date="2016-10" db="EMBL/GenBank/DDBJ databases">
        <authorList>
            <person name="de Groot N.N."/>
        </authorList>
    </citation>
    <scope>NUCLEOTIDE SEQUENCE [LARGE SCALE GENOMIC DNA]</scope>
    <source>
        <strain evidence="3 4">DSM 26656</strain>
    </source>
</reference>
<sequence>MRPGQNRRMRGRNNNNNSSSNNNGNRKAPNPLQRSYESNGPDVKVRGTAQHVAEKYLQLARDAQSSSDPVAAENYFQHAEHYYRILLAAQEQMSQQFGHSFPPNRAFNDDGEESEEEGDEDGLPMQPGTGPQPDMRPANNGGVNGNGYNAGGGQRQDGESGDGQQNNNQRFDRPRNNNDRNAQDRNAQDRNGPDRNGQDRFNNDRNGNRRFDRNDRPDRGERRFDRPEGGQNAPGGYAPRPDAPRSDIPVANEQPEAAPEQNQPERSFQRPERAPRPERAERRPRREREVDAEPTDDVASALPSFLTTPVRVPIAVAEEAAPEPVAASEPTEAVSAEAAPKRPRRRRSPREVMDALGSETDNVSE</sequence>
<evidence type="ECO:0000313" key="4">
    <source>
        <dbReference type="Proteomes" id="UP000236743"/>
    </source>
</evidence>
<accession>A0A1H5SQE0</accession>
<evidence type="ECO:0000256" key="1">
    <source>
        <dbReference type="SAM" id="MobiDB-lite"/>
    </source>
</evidence>
<feature type="compositionally biased region" description="Basic and acidic residues" evidence="1">
    <location>
        <begin position="170"/>
        <end position="228"/>
    </location>
</feature>
<feature type="compositionally biased region" description="Basic and acidic residues" evidence="1">
    <location>
        <begin position="267"/>
        <end position="291"/>
    </location>
</feature>
<protein>
    <recommendedName>
        <fullName evidence="2">DUF4167 domain-containing protein</fullName>
    </recommendedName>
</protein>
<organism evidence="3 4">
    <name type="scientific">Bosea lathyri</name>
    <dbReference type="NCBI Taxonomy" id="1036778"/>
    <lineage>
        <taxon>Bacteria</taxon>
        <taxon>Pseudomonadati</taxon>
        <taxon>Pseudomonadota</taxon>
        <taxon>Alphaproteobacteria</taxon>
        <taxon>Hyphomicrobiales</taxon>
        <taxon>Boseaceae</taxon>
        <taxon>Bosea</taxon>
    </lineage>
</organism>
<keyword evidence="4" id="KW-1185">Reference proteome</keyword>
<feature type="region of interest" description="Disordered" evidence="1">
    <location>
        <begin position="321"/>
        <end position="365"/>
    </location>
</feature>
<dbReference type="EMBL" id="FNUY01000001">
    <property type="protein sequence ID" value="SEF52654.1"/>
    <property type="molecule type" value="Genomic_DNA"/>
</dbReference>
<feature type="compositionally biased region" description="Basic residues" evidence="1">
    <location>
        <begin position="1"/>
        <end position="11"/>
    </location>
</feature>
<feature type="compositionally biased region" description="Low complexity" evidence="1">
    <location>
        <begin position="12"/>
        <end position="26"/>
    </location>
</feature>
<proteinExistence type="predicted"/>
<feature type="region of interest" description="Disordered" evidence="1">
    <location>
        <begin position="94"/>
        <end position="309"/>
    </location>
</feature>
<dbReference type="Proteomes" id="UP000236743">
    <property type="component" value="Unassembled WGS sequence"/>
</dbReference>
<dbReference type="Pfam" id="PF13763">
    <property type="entry name" value="DUF4167"/>
    <property type="match status" value="1"/>
</dbReference>